<dbReference type="Proteomes" id="UP000289738">
    <property type="component" value="Chromosome B05"/>
</dbReference>
<dbReference type="AlphaFoldDB" id="A0A444Z4L3"/>
<keyword evidence="2" id="KW-1185">Reference proteome</keyword>
<evidence type="ECO:0000313" key="2">
    <source>
        <dbReference type="Proteomes" id="UP000289738"/>
    </source>
</evidence>
<comment type="caution">
    <text evidence="1">The sequence shown here is derived from an EMBL/GenBank/DDBJ whole genome shotgun (WGS) entry which is preliminary data.</text>
</comment>
<sequence length="209" mass="24519">MEAEKNFRENSSKLNINKSLEEAVALPSNTKIILTFNKELQPIGQAAGLFSDFLESLGADYSQFPICKESWKHVNKAKKEHAYDMIKDDAGGNKAQNYATDRKELEGYKTQLCYKETRTFEENLKHHPSRIEESHWKWFLEYRQKEETKKKCNQNALNWSKKLYTHIGGSKTLAKNDDVEKEQRRPVGRRELLSSLIRKKWLLYPSRYA</sequence>
<organism evidence="1 2">
    <name type="scientific">Arachis hypogaea</name>
    <name type="common">Peanut</name>
    <dbReference type="NCBI Taxonomy" id="3818"/>
    <lineage>
        <taxon>Eukaryota</taxon>
        <taxon>Viridiplantae</taxon>
        <taxon>Streptophyta</taxon>
        <taxon>Embryophyta</taxon>
        <taxon>Tracheophyta</taxon>
        <taxon>Spermatophyta</taxon>
        <taxon>Magnoliopsida</taxon>
        <taxon>eudicotyledons</taxon>
        <taxon>Gunneridae</taxon>
        <taxon>Pentapetalae</taxon>
        <taxon>rosids</taxon>
        <taxon>fabids</taxon>
        <taxon>Fabales</taxon>
        <taxon>Fabaceae</taxon>
        <taxon>Papilionoideae</taxon>
        <taxon>50 kb inversion clade</taxon>
        <taxon>dalbergioids sensu lato</taxon>
        <taxon>Dalbergieae</taxon>
        <taxon>Pterocarpus clade</taxon>
        <taxon>Arachis</taxon>
    </lineage>
</organism>
<dbReference type="PANTHER" id="PTHR33144:SF25">
    <property type="entry name" value="DUF4216 DOMAIN-CONTAINING PROTEIN"/>
    <property type="match status" value="1"/>
</dbReference>
<reference evidence="1 2" key="1">
    <citation type="submission" date="2019-01" db="EMBL/GenBank/DDBJ databases">
        <title>Sequencing of cultivated peanut Arachis hypogaea provides insights into genome evolution and oil improvement.</title>
        <authorList>
            <person name="Chen X."/>
        </authorList>
    </citation>
    <scope>NUCLEOTIDE SEQUENCE [LARGE SCALE GENOMIC DNA]</scope>
    <source>
        <strain evidence="2">cv. Fuhuasheng</strain>
        <tissue evidence="1">Leaves</tissue>
    </source>
</reference>
<name>A0A444Z4L3_ARAHY</name>
<dbReference type="EMBL" id="SDMP01000015">
    <property type="protein sequence ID" value="RYR09110.1"/>
    <property type="molecule type" value="Genomic_DNA"/>
</dbReference>
<protein>
    <submittedName>
        <fullName evidence="1">Uncharacterized protein</fullName>
    </submittedName>
</protein>
<gene>
    <name evidence="1" type="ORF">Ahy_B05g077209</name>
</gene>
<dbReference type="PANTHER" id="PTHR33144">
    <property type="entry name" value="OS10G0409366 PROTEIN-RELATED"/>
    <property type="match status" value="1"/>
</dbReference>
<proteinExistence type="predicted"/>
<accession>A0A444Z4L3</accession>
<evidence type="ECO:0000313" key="1">
    <source>
        <dbReference type="EMBL" id="RYR09110.1"/>
    </source>
</evidence>